<sequence>MPCKLQQLTEPSRHRRRICQQSAPSRDAPMRHPLQGFEAADHARHNPGIALWAACAELARTI</sequence>
<accession>A0A166GM21</accession>
<dbReference type="EMBL" id="KV417577">
    <property type="protein sequence ID" value="KZP17972.1"/>
    <property type="molecule type" value="Genomic_DNA"/>
</dbReference>
<dbReference type="AlphaFoldDB" id="A0A166GM21"/>
<evidence type="ECO:0000256" key="1">
    <source>
        <dbReference type="SAM" id="MobiDB-lite"/>
    </source>
</evidence>
<proteinExistence type="predicted"/>
<reference evidence="2 3" key="1">
    <citation type="journal article" date="2016" name="Mol. Biol. Evol.">
        <title>Comparative Genomics of Early-Diverging Mushroom-Forming Fungi Provides Insights into the Origins of Lignocellulose Decay Capabilities.</title>
        <authorList>
            <person name="Nagy L.G."/>
            <person name="Riley R."/>
            <person name="Tritt A."/>
            <person name="Adam C."/>
            <person name="Daum C."/>
            <person name="Floudas D."/>
            <person name="Sun H."/>
            <person name="Yadav J.S."/>
            <person name="Pangilinan J."/>
            <person name="Larsson K.H."/>
            <person name="Matsuura K."/>
            <person name="Barry K."/>
            <person name="Labutti K."/>
            <person name="Kuo R."/>
            <person name="Ohm R.A."/>
            <person name="Bhattacharya S.S."/>
            <person name="Shirouzu T."/>
            <person name="Yoshinaga Y."/>
            <person name="Martin F.M."/>
            <person name="Grigoriev I.V."/>
            <person name="Hibbett D.S."/>
        </authorList>
    </citation>
    <scope>NUCLEOTIDE SEQUENCE [LARGE SCALE GENOMIC DNA]</scope>
    <source>
        <strain evidence="2 3">CBS 109695</strain>
    </source>
</reference>
<evidence type="ECO:0000313" key="3">
    <source>
        <dbReference type="Proteomes" id="UP000076532"/>
    </source>
</evidence>
<protein>
    <submittedName>
        <fullName evidence="2">Uncharacterized protein</fullName>
    </submittedName>
</protein>
<feature type="region of interest" description="Disordered" evidence="1">
    <location>
        <begin position="1"/>
        <end position="32"/>
    </location>
</feature>
<name>A0A166GM21_9AGAM</name>
<gene>
    <name evidence="2" type="ORF">FIBSPDRAFT_864366</name>
</gene>
<evidence type="ECO:0000313" key="2">
    <source>
        <dbReference type="EMBL" id="KZP17972.1"/>
    </source>
</evidence>
<keyword evidence="3" id="KW-1185">Reference proteome</keyword>
<dbReference type="Proteomes" id="UP000076532">
    <property type="component" value="Unassembled WGS sequence"/>
</dbReference>
<feature type="compositionally biased region" description="Polar residues" evidence="1">
    <location>
        <begin position="1"/>
        <end position="10"/>
    </location>
</feature>
<organism evidence="2 3">
    <name type="scientific">Athelia psychrophila</name>
    <dbReference type="NCBI Taxonomy" id="1759441"/>
    <lineage>
        <taxon>Eukaryota</taxon>
        <taxon>Fungi</taxon>
        <taxon>Dikarya</taxon>
        <taxon>Basidiomycota</taxon>
        <taxon>Agaricomycotina</taxon>
        <taxon>Agaricomycetes</taxon>
        <taxon>Agaricomycetidae</taxon>
        <taxon>Atheliales</taxon>
        <taxon>Atheliaceae</taxon>
        <taxon>Athelia</taxon>
    </lineage>
</organism>